<evidence type="ECO:0000313" key="5">
    <source>
        <dbReference type="EMBL" id="KRS12994.1"/>
    </source>
</evidence>
<organism evidence="5 6">
    <name type="scientific">Roseovarius atlanticus</name>
    <dbReference type="NCBI Taxonomy" id="1641875"/>
    <lineage>
        <taxon>Bacteria</taxon>
        <taxon>Pseudomonadati</taxon>
        <taxon>Pseudomonadota</taxon>
        <taxon>Alphaproteobacteria</taxon>
        <taxon>Rhodobacterales</taxon>
        <taxon>Roseobacteraceae</taxon>
        <taxon>Roseovarius</taxon>
    </lineage>
</organism>
<dbReference type="InterPro" id="IPR055270">
    <property type="entry name" value="Glyco_tran_10_C"/>
</dbReference>
<evidence type="ECO:0000313" key="6">
    <source>
        <dbReference type="Proteomes" id="UP000051295"/>
    </source>
</evidence>
<evidence type="ECO:0000256" key="2">
    <source>
        <dbReference type="ARBA" id="ARBA00022676"/>
    </source>
</evidence>
<gene>
    <name evidence="5" type="ORF">XM53_07500</name>
</gene>
<dbReference type="InterPro" id="IPR001503">
    <property type="entry name" value="Glyco_trans_10"/>
</dbReference>
<sequence>MTAVSDAIAIMPYDVRPGLRPGRVPLDRLVWPRGRPDRLAGADRTLRDLGPDDHLVVYTSSLLYRRPWLGTRAKVSVMVLEPEAIHGDHMQKLRRQYARFHKVLCSNADLLAAIPNGVLFPLGCTWVGDWTKLDLTKTKACSLIASAKRSQEGHTLRHSMADFARAEGLDVDVMGGGYQPFEHKADGLAPYRFSLVIENVREVNYFTEKLIDAVLCKCVPIYWGCPNIAEFIDPAGMIVCESEAEMKAAVQDLSEARYAALLPKLEAAIPQAAVYAEFYERAARAVLGDGHSGQMP</sequence>
<dbReference type="STRING" id="1641875.XM53_07500"/>
<dbReference type="InterPro" id="IPR038577">
    <property type="entry name" value="GT10-like_C_sf"/>
</dbReference>
<evidence type="ECO:0000256" key="3">
    <source>
        <dbReference type="ARBA" id="ARBA00022679"/>
    </source>
</evidence>
<dbReference type="PANTHER" id="PTHR11929">
    <property type="entry name" value="ALPHA- 1,3 -FUCOSYLTRANSFERASE"/>
    <property type="match status" value="1"/>
</dbReference>
<protein>
    <recommendedName>
        <fullName evidence="4">Fucosyltransferase C-terminal domain-containing protein</fullName>
    </recommendedName>
</protein>
<dbReference type="Pfam" id="PF00852">
    <property type="entry name" value="Glyco_transf_10"/>
    <property type="match status" value="1"/>
</dbReference>
<dbReference type="SUPFAM" id="SSF53756">
    <property type="entry name" value="UDP-Glycosyltransferase/glycogen phosphorylase"/>
    <property type="match status" value="1"/>
</dbReference>
<dbReference type="GO" id="GO:0046920">
    <property type="term" value="F:alpha-(1-&gt;3)-fucosyltransferase activity"/>
    <property type="evidence" value="ECO:0007669"/>
    <property type="project" value="TreeGrafter"/>
</dbReference>
<reference evidence="5 6" key="1">
    <citation type="submission" date="2015-04" db="EMBL/GenBank/DDBJ databases">
        <title>The draft genome sequence of Roseovarius sp.R12b.</title>
        <authorList>
            <person name="Li G."/>
            <person name="Lai Q."/>
            <person name="Shao Z."/>
            <person name="Yan P."/>
        </authorList>
    </citation>
    <scope>NUCLEOTIDE SEQUENCE [LARGE SCALE GENOMIC DNA]</scope>
    <source>
        <strain evidence="5 6">R12B</strain>
    </source>
</reference>
<dbReference type="EMBL" id="LAXJ01000007">
    <property type="protein sequence ID" value="KRS12994.1"/>
    <property type="molecule type" value="Genomic_DNA"/>
</dbReference>
<comment type="similarity">
    <text evidence="1">Belongs to the glycosyltransferase 10 family.</text>
</comment>
<feature type="domain" description="Fucosyltransferase C-terminal" evidence="4">
    <location>
        <begin position="137"/>
        <end position="253"/>
    </location>
</feature>
<dbReference type="AlphaFoldDB" id="A0A0T5NVM3"/>
<dbReference type="RefSeq" id="WP_057791891.1">
    <property type="nucleotide sequence ID" value="NZ_LAXJ01000007.1"/>
</dbReference>
<name>A0A0T5NVM3_9RHOB</name>
<keyword evidence="6" id="KW-1185">Reference proteome</keyword>
<evidence type="ECO:0000259" key="4">
    <source>
        <dbReference type="Pfam" id="PF00852"/>
    </source>
</evidence>
<evidence type="ECO:0000256" key="1">
    <source>
        <dbReference type="ARBA" id="ARBA00008919"/>
    </source>
</evidence>
<keyword evidence="2" id="KW-0328">Glycosyltransferase</keyword>
<dbReference type="GO" id="GO:0016020">
    <property type="term" value="C:membrane"/>
    <property type="evidence" value="ECO:0007669"/>
    <property type="project" value="InterPro"/>
</dbReference>
<dbReference type="PANTHER" id="PTHR11929:SF194">
    <property type="entry name" value="ALPHA-(1,3)-FUCOSYLTRANSFERASE 10"/>
    <property type="match status" value="1"/>
</dbReference>
<comment type="caution">
    <text evidence="5">The sequence shown here is derived from an EMBL/GenBank/DDBJ whole genome shotgun (WGS) entry which is preliminary data.</text>
</comment>
<dbReference type="OrthoDB" id="9791032at2"/>
<dbReference type="Gene3D" id="3.40.50.11660">
    <property type="entry name" value="Glycosyl transferase family 10, C-terminal domain"/>
    <property type="match status" value="1"/>
</dbReference>
<accession>A0A0T5NVM3</accession>
<dbReference type="Proteomes" id="UP000051295">
    <property type="component" value="Unassembled WGS sequence"/>
</dbReference>
<keyword evidence="3" id="KW-0808">Transferase</keyword>
<proteinExistence type="inferred from homology"/>